<dbReference type="InterPro" id="IPR001613">
    <property type="entry name" value="Flavin_amine_oxidase"/>
</dbReference>
<dbReference type="InterPro" id="IPR000960">
    <property type="entry name" value="Flavin_mOase"/>
</dbReference>
<keyword evidence="4 8" id="KW-0274">FAD</keyword>
<dbReference type="SUPFAM" id="SSF51905">
    <property type="entry name" value="FAD/NAD(P)-binding domain"/>
    <property type="match status" value="1"/>
</dbReference>
<gene>
    <name evidence="9" type="ORF">SAY86_009316</name>
    <name evidence="10" type="ORF">SAY86_010202</name>
</gene>
<keyword evidence="5" id="KW-0521">NADP</keyword>
<evidence type="ECO:0000256" key="3">
    <source>
        <dbReference type="ARBA" id="ARBA00022630"/>
    </source>
</evidence>
<reference evidence="10" key="2">
    <citation type="submission" date="2023-11" db="EMBL/GenBank/DDBJ databases">
        <authorList>
            <person name="Zhang X."/>
        </authorList>
    </citation>
    <scope>NUCLEOTIDE SEQUENCE</scope>
    <source>
        <strain evidence="10">F231</strain>
        <tissue evidence="10">Mature leaves and different stages of flower and fruit</tissue>
    </source>
</reference>
<sequence length="533" mass="61016">MACEQNCLPPMSSSSSSRVAIIGAGVSGLAAAKQLSHLNPVVFEATGSIGGVWQHCSYQSTKLQSLRCDYEFSDFPWPDRDNSSFPTHTEIIDYLTAYAKHFDVLKNIRFNTKVTEVRFVGDRNQTNDNLSDFGSLLPGKPVWEIAVQGDASETIQWYSFEFVVTCIGKYGDIPKIPMFPNGKGPEVFQGKVMHTIDYSKLHSQAAAELLRGKKVVVVGFKKSAIDLALECAEANQEGQPCTMIVRTLHWTVPHYWVWGLPFFLFYSTRSSQFFYERPNQGLLRALLCLLLSPLRRMVSKFIESYLLWKLPLEKYGLKPEHPFVEDYASCQMAIMPEEFFPEADKGKILFKRPSKWWFWNGGVEFHDGTRLEADVVIFATGYDGKKKLKMILPEPFRSLIEFPSGMMPLYRATINPLIPNMAFVGYVESVSNLHSSELRSKWLARLLDGKFKLPSVESMIEQTAKEIEVMKRTTRFYERSCISTYSINHDDEICEEMGWSSWRKKSWLSEAFSPYSSQDYEEKEDKAQEKKIK</sequence>
<feature type="binding site" evidence="7">
    <location>
        <begin position="44"/>
        <end position="45"/>
    </location>
    <ligand>
        <name>FAD</name>
        <dbReference type="ChEBI" id="CHEBI:57692"/>
    </ligand>
</feature>
<dbReference type="InterPro" id="IPR036188">
    <property type="entry name" value="FAD/NAD-bd_sf"/>
</dbReference>
<keyword evidence="3 8" id="KW-0285">Flavoprotein</keyword>
<comment type="similarity">
    <text evidence="2 8">Belongs to the FMO family.</text>
</comment>
<dbReference type="Proteomes" id="UP001346149">
    <property type="component" value="Unassembled WGS sequence"/>
</dbReference>
<dbReference type="GO" id="GO:0004499">
    <property type="term" value="F:N,N-dimethylaniline monooxygenase activity"/>
    <property type="evidence" value="ECO:0007669"/>
    <property type="project" value="InterPro"/>
</dbReference>
<feature type="binding site" evidence="7">
    <location>
        <position position="27"/>
    </location>
    <ligand>
        <name>FAD</name>
        <dbReference type="ChEBI" id="CHEBI:57692"/>
    </ligand>
</feature>
<keyword evidence="6 8" id="KW-0560">Oxidoreductase</keyword>
<evidence type="ECO:0000256" key="8">
    <source>
        <dbReference type="RuleBase" id="RU361177"/>
    </source>
</evidence>
<evidence type="ECO:0000256" key="7">
    <source>
        <dbReference type="PIRSR" id="PIRSR601613-1"/>
    </source>
</evidence>
<dbReference type="FunFam" id="3.50.50.60:FF:000199">
    <property type="entry name" value="Flavin-containing monooxygenase"/>
    <property type="match status" value="1"/>
</dbReference>
<dbReference type="EMBL" id="JAXQNO010000019">
    <property type="protein sequence ID" value="KAK4774381.1"/>
    <property type="molecule type" value="Genomic_DNA"/>
</dbReference>
<comment type="caution">
    <text evidence="10">The sequence shown here is derived from an EMBL/GenBank/DDBJ whole genome shotgun (WGS) entry which is preliminary data.</text>
</comment>
<dbReference type="InterPro" id="IPR050346">
    <property type="entry name" value="FMO-like"/>
</dbReference>
<dbReference type="EC" id="1.-.-.-" evidence="8"/>
<keyword evidence="8" id="KW-0503">Monooxygenase</keyword>
<dbReference type="PIRSF" id="PIRSF000332">
    <property type="entry name" value="FMO"/>
    <property type="match status" value="1"/>
</dbReference>
<evidence type="ECO:0000256" key="2">
    <source>
        <dbReference type="ARBA" id="ARBA00009183"/>
    </source>
</evidence>
<dbReference type="EMBL" id="JAXQNO010000019">
    <property type="protein sequence ID" value="KAK4775267.1"/>
    <property type="molecule type" value="Genomic_DNA"/>
</dbReference>
<dbReference type="FunFam" id="3.50.50.60:FF:000167">
    <property type="entry name" value="Flavin-containing monooxygenase"/>
    <property type="match status" value="1"/>
</dbReference>
<evidence type="ECO:0000313" key="9">
    <source>
        <dbReference type="EMBL" id="KAK4774381.1"/>
    </source>
</evidence>
<dbReference type="GO" id="GO:0050660">
    <property type="term" value="F:flavin adenine dinucleotide binding"/>
    <property type="evidence" value="ECO:0007669"/>
    <property type="project" value="InterPro"/>
</dbReference>
<dbReference type="PRINTS" id="PR00757">
    <property type="entry name" value="AMINEOXDASEF"/>
</dbReference>
<evidence type="ECO:0000313" key="10">
    <source>
        <dbReference type="EMBL" id="KAK4775267.1"/>
    </source>
</evidence>
<evidence type="ECO:0000256" key="6">
    <source>
        <dbReference type="ARBA" id="ARBA00023002"/>
    </source>
</evidence>
<reference evidence="10 11" key="1">
    <citation type="journal article" date="2023" name="Hortic Res">
        <title>Pangenome of water caltrop reveals structural variations and asymmetric subgenome divergence after allopolyploidization.</title>
        <authorList>
            <person name="Zhang X."/>
            <person name="Chen Y."/>
            <person name="Wang L."/>
            <person name="Yuan Y."/>
            <person name="Fang M."/>
            <person name="Shi L."/>
            <person name="Lu R."/>
            <person name="Comes H.P."/>
            <person name="Ma Y."/>
            <person name="Chen Y."/>
            <person name="Huang G."/>
            <person name="Zhou Y."/>
            <person name="Zheng Z."/>
            <person name="Qiu Y."/>
        </authorList>
    </citation>
    <scope>NUCLEOTIDE SEQUENCE [LARGE SCALE GENOMIC DNA]</scope>
    <source>
        <strain evidence="10">F231</strain>
    </source>
</reference>
<dbReference type="GO" id="GO:0050661">
    <property type="term" value="F:NADP binding"/>
    <property type="evidence" value="ECO:0007669"/>
    <property type="project" value="InterPro"/>
</dbReference>
<proteinExistence type="inferred from homology"/>
<accession>A0AAN7L676</accession>
<keyword evidence="11" id="KW-1185">Reference proteome</keyword>
<name>A0AAN7L676_TRANT</name>
<comment type="cofactor">
    <cofactor evidence="1 8">
        <name>FAD</name>
        <dbReference type="ChEBI" id="CHEBI:57692"/>
    </cofactor>
</comment>
<evidence type="ECO:0000313" key="11">
    <source>
        <dbReference type="Proteomes" id="UP001346149"/>
    </source>
</evidence>
<dbReference type="PANTHER" id="PTHR23023">
    <property type="entry name" value="DIMETHYLANILINE MONOOXYGENASE"/>
    <property type="match status" value="1"/>
</dbReference>
<evidence type="ECO:0000256" key="1">
    <source>
        <dbReference type="ARBA" id="ARBA00001974"/>
    </source>
</evidence>
<dbReference type="Gene3D" id="3.50.50.60">
    <property type="entry name" value="FAD/NAD(P)-binding domain"/>
    <property type="match status" value="2"/>
</dbReference>
<evidence type="ECO:0000256" key="5">
    <source>
        <dbReference type="ARBA" id="ARBA00022857"/>
    </source>
</evidence>
<protein>
    <recommendedName>
        <fullName evidence="8">Flavin-containing monooxygenase</fullName>
        <ecNumber evidence="8">1.-.-.-</ecNumber>
    </recommendedName>
</protein>
<dbReference type="InterPro" id="IPR020946">
    <property type="entry name" value="Flavin_mOase-like"/>
</dbReference>
<dbReference type="Pfam" id="PF00743">
    <property type="entry name" value="FMO-like"/>
    <property type="match status" value="1"/>
</dbReference>
<evidence type="ECO:0000256" key="4">
    <source>
        <dbReference type="ARBA" id="ARBA00022827"/>
    </source>
</evidence>
<dbReference type="AlphaFoldDB" id="A0AAN7L676"/>
<organism evidence="10 11">
    <name type="scientific">Trapa natans</name>
    <name type="common">Water chestnut</name>
    <dbReference type="NCBI Taxonomy" id="22666"/>
    <lineage>
        <taxon>Eukaryota</taxon>
        <taxon>Viridiplantae</taxon>
        <taxon>Streptophyta</taxon>
        <taxon>Embryophyta</taxon>
        <taxon>Tracheophyta</taxon>
        <taxon>Spermatophyta</taxon>
        <taxon>Magnoliopsida</taxon>
        <taxon>eudicotyledons</taxon>
        <taxon>Gunneridae</taxon>
        <taxon>Pentapetalae</taxon>
        <taxon>rosids</taxon>
        <taxon>malvids</taxon>
        <taxon>Myrtales</taxon>
        <taxon>Lythraceae</taxon>
        <taxon>Trapa</taxon>
    </lineage>
</organism>